<dbReference type="InterPro" id="IPR014030">
    <property type="entry name" value="Ketoacyl_synth_N"/>
</dbReference>
<feature type="domain" description="Ketosynthase family 3 (KS3)" evidence="8">
    <location>
        <begin position="1778"/>
        <end position="2202"/>
    </location>
</feature>
<dbReference type="SUPFAM" id="SSF47336">
    <property type="entry name" value="ACP-like"/>
    <property type="match status" value="3"/>
</dbReference>
<keyword evidence="3" id="KW-0808">Transferase</keyword>
<dbReference type="InterPro" id="IPR016035">
    <property type="entry name" value="Acyl_Trfase/lysoPLipase"/>
</dbReference>
<dbReference type="InterPro" id="IPR032821">
    <property type="entry name" value="PKS_assoc"/>
</dbReference>
<evidence type="ECO:0000313" key="11">
    <source>
        <dbReference type="Proteomes" id="UP001596157"/>
    </source>
</evidence>
<feature type="active site" description="Proton acceptor; for dehydratase activity" evidence="5">
    <location>
        <position position="960"/>
    </location>
</feature>
<evidence type="ECO:0000256" key="4">
    <source>
        <dbReference type="ARBA" id="ARBA00023315"/>
    </source>
</evidence>
<dbReference type="Pfam" id="PF22953">
    <property type="entry name" value="SpnB_Rossmann"/>
    <property type="match status" value="3"/>
</dbReference>
<dbReference type="PROSITE" id="PS50075">
    <property type="entry name" value="CARRIER"/>
    <property type="match status" value="3"/>
</dbReference>
<dbReference type="SMART" id="SM01294">
    <property type="entry name" value="PKS_PP_betabranch"/>
    <property type="match status" value="2"/>
</dbReference>
<evidence type="ECO:0000256" key="3">
    <source>
        <dbReference type="ARBA" id="ARBA00022679"/>
    </source>
</evidence>
<feature type="active site" description="Proton donor; for dehydratase activity" evidence="5">
    <location>
        <position position="2858"/>
    </location>
</feature>
<dbReference type="Pfam" id="PF02801">
    <property type="entry name" value="Ketoacyl-synt_C"/>
    <property type="match status" value="3"/>
</dbReference>
<dbReference type="SUPFAM" id="SSF55048">
    <property type="entry name" value="Probable ACP-binding domain of malonyl-CoA ACP transacylase"/>
    <property type="match status" value="3"/>
</dbReference>
<dbReference type="InterPro" id="IPR016039">
    <property type="entry name" value="Thiolase-like"/>
</dbReference>
<gene>
    <name evidence="10" type="ORF">ACFPM7_01505</name>
</gene>
<sequence length="5351" mass="552160">MSNEDKLRYFLKRVTADLDAAHEKLRRIEESDTEPIAIVAMGCRYPGGVRTPEDLWDLVAEERDEISGFPTDRGWDLAGLYDPDPERRGTSYTREGGFLHEAAEFDPAFFGISPREAMATDPQQRMLLEVSWEAFERAGIDPSGLGGSRTGVYVGVMYNDYASRMHTVPEAFEGSIVNGSAASIASGRVSYVFGLEGPAVTVDTACSSSLVGVHLAVRALRAGECSLALAGGVTVMATPGLFVEFSRQRGLAPDGRCKSFAGAADGTGWSEGVGMLLLEKLSDARRNGRRVLGVIRGSAVNQDGASSGLTAPNGPSQQRVIRAALAGAKLSARDVDAVEAHGTGTRLGDPIEAQALLATYGQDRGEDPLWLGSIKSNIGHSQAAAGVAGIIKMVMAMRHGVLPRTLHVDEPTPHVDWEAGAVSLLTESRPWPETGRPRRAGVSSFGVSGTNAHVIVEQAPAEEPAADAVPAPASVAWVLSGRSDAALREQAVRLREYAASRPGVGVVEIGASLARARAVHDHRAVVVGADRDALLAGLQALSDGAEPVGARVASGVAAGEPRVVFVFPGQGSQWAGMAGELLESSPVFAERFGECEAALRPWVDWSVREAVTSADPAALDRVDVVQPALFAMMVSLAAVWRSHGVEPAAVIGHSQGEIAAAVVSGALSLADGARLVALRSRAIAEHLAGPGGMLSVAASAEQVEAWIARDGVSVAVAAVNGPASVVVSGDGAALDAWASTLDLAGVRVRRIAVDYASHSPAVEGIREQVLAAADGVRPQAPRIPFHSTVTGDWVDSARLDASYWFANLREPVRFAEGVEALLRQGHTAFVEVSPHPVLAIGIEQTGEAAGTDVAVIGTLRRDDGGAQRLLAAAGELFAAGGALDWAGLFPALPAVDLPTYPFQRQRYWLDVPARTGDVTAAGLTAADHPLLGAAVALADGDGLLFTGRLSAATHPWLADHAVAGTAILPATAFLELAFHTSHHLGFHQGFHQVEDLALEAPLVLAADAAAVVQVAVGAPDDSGRRSVAVHSQPADAAFDDPWTRHAAGVLAPRPPASVAASAQGSSAQGSSAQWPSAQWPPAGAEPVDLTGLYGRLADVGFAYGPAFQGLRAVWRRGAEVFAEVALPEEHRAEAAAYGLHPALLDAALHAVALRMADPDATDAPRSLPFAWNRVDLHATGATDLRVRLLPGDGDAVSIEATDAGGGPVVSVGALAIRPLEDDQLRAASARGGLYRVEWTEVAEAAGSTADWITVGDGGQHPDFAALATSLADGAPVPPVVVAVAPAGAPAEVVSAVLATAQRWLADERFADGRLLVVTREAATVRPGEAVDPAQAAAWGLLRSAQSENPGRITLLDRDGHDDLAALAAATAESTEDQLAVRNGALFAPRLAKAQPTAFDGLAPEGTVLITGGTGAIGAAVAGHLARAHGVRHLLLLSRTGPDAPGAADLVAELADLGASATVVACDAADRDALAAVLADVPAAHPLTAVVHSAGVLDDGVIAALTPQRVERVFRPKVEAALALHELTRELDLAAFVLFSSAAATLGAPGQGNYAAANAHLDALAAHRRALGLPAVALAWGFWAERGGMTGHLDDADLRRMARGGITPLESADALALFDAALAADDAAVLPMGLDVAALRASIGAGPVPSLLRGLVRARARSAAGPARESSAFAARLAVLTRDEQDRALLDLIRAQVAGVLGHGSVDAVAERRSFKDLGFDSLTAVELRNRLAAATGLRLPATLVFDHPSAEALAGRLRAGLLDTAPAAPVAASSAAADEPIAIVAMGCRYPGGVRTPEDLWRVVAEGGDATTDFPADRGWDVEALHDPDAETRGTSYTRRGGFLHDAAEFDPGFFGISPREALAMDPQQRLLLEVSWEVFERAGIDPDSLRGSPTGVFAGVMYRDYADRPGEVSEDVEGFLGMGNSASVLSGRVSYVFGLEGPAVTVDTACSSSLVGIHLAAQALRSGECSLALAGGVTVMATPGLFIDFSRQRGLSPDGRCKAFAGAADGAGFAEGVGVVLLERLSDALRNGHQVLGLVRGSAVNQDGASNGLSAPNGPSQQRVIRAALAAGGLAPRDVDAVEAHGTGTTLGDPIEAQALLATYGQDRDEPLRLGSVKSNIGHTQAAAGVAGVIKMVMAMRHGVLPRTLHIDEPTPHVDWTEGAVSLLTEDTAWPETGRPRRAGVSSFGVSGTNAHVIVEQAPPAESPAAPAEVVGGVVPWVLSARGDAALRARAEQVADFARRNPEVAAADIGAALAGARAAHEHRAVVVGSTREDLLDGLAAVVSAGSDTAAVAGAPRVVWVFPGQGAQWTGMARELLASSPAFAERLAECELALRPWVSWSLREVVTAEDPAALEPVDVVQPALFSVMVSLAAAWRALGVEPAAVIGHSQGEIAAAVVSGALSLADGARVVALRSRAIAEHLAGPGGMLSVAAGVDEVRSWLARDGADLAVAAVNGPASVVVSGDGAALDAWASTLDAQGVRVRRIAVDYASHSPAVEGIREQVLAAAEDISPVAAATPFYSTVVAGWLDTERMGADYWFQNLRERVRFAEGVDALVREGFTAFAEISPHPVLTTSVEQAGEAAGVALTVAGSLRRDDGGAARLLTSAGELFAAGVAVDWAGQFSGGVRLDLPTYPFQRQRYWLEGGAGTADVSSAGLGSAEHPLLGAVVGLADGDGLLFTGRLSVATHPWLADHTVDGVIQLPATVFLELAARAGAHVERLSVDTPLVLPEQGAVLVQMVAEAPDAAGRRALRLHARDADAEGGWTRHATAVVADVLPAAGFDLAEWPPADAEPLDAEDLYERYAEAGLRHGQAFQGLTTAWRRGQEVFAEVCLPDDLHGDAAAFGLHPALLDAALHATGLAAPEAVAERRLPAAFTGVSRYAEGAAHLRVRWTPTPHGEVAVAVADGTGAPVARLDAVTLRPAQAGAGPARRGSLFTVNWIDLPASPAPESGEWAVLGAEGSQDAGAVAEAITTAGRQVLGWGELADAPESDVPAVVIAPFLSDVDSLGAPGDVVGAARAVTHRALELVQRWLADDRFAESRLVLLTRGAVDAGDGLGVDGLAAAPVWGLLRSAQSENPGRFTLVDLDPAGTTTGLVEAVACGEPQVAARAGGTRVPRLVRRDPEPASGPLFRAGGTVLLTGATGGLGALLARHLVTEHGVRHLLLTSRSGPQAPGADALVAELAELGAEVSLAACDAADRDAVAALLAAVPAEHPLTGVVHTAGVVDDGVIEALTPERVDRVLRPKVDAAWTLHELTAEADLSAFVLFSSYSGTLGNPGQGSYAAANTFLNALAEHRRAQGLPAHALAWGLWAERSGMTGALDEVDLRRISRAGVGPLSSADGLALFDAAVADAPAVVAAVRLDLPGLRAQAKAGLVPPMLHGLVKVAARRSAAGRSGGDSALVRRLLGLAPDEQVRALVEVVRSEAAAVLGHAAPDAIAAGRAFREVGFDSLTAVELRNRLTRATGLKLPTTAVFDYPTPTALAGHVRDELLGARDTGPKRQAAAATDDEPIAIVAMSCRFPGGVRSPEDYWELVANGGDAMSGFPTDRGWDPDGAFDPDPTRSGTTYVREGGFVHDSDEFDAAFFGISPREALAMDPQQRVLLEASWEVFERAGIDPATLHGSQTGVFVGSNGQDYSALPVPEDLEIYLLTSRAASVVSGRVSYVFGLEGPAVTVDTACSSSLVATHLAVQSLRSGECSLAVAGGVVVMSTMNAFIEFSRQGVLAPDARCKPFAEAADGTGWSEGVGVLLLERLSDARRNGHRVLAVIRGSAINQDGASNGISAPNGPSQQRVVRAALANARLEPGEVDAVEAHGTGTKLGDPIEAQALLATYGQDRPDDEPLYLGSVKSNIGHSQGASGVAGLIKMVMAIRDGRLPGTLHVDKPTSHVDWDSGAVELLTETIDWPERGRPRRAGVSSFGVSGTNAHVIVEQAPAEPPIVSEEDAGGGSGALPWVLSAKSGPALRAQAERLAEFVRENPALRPADVGAALATARAAHEHRAVAVGATREELLSGLDALATGVGGPGAVFGGGADEVARVVWVFPGQGSQWPGMARELLASSPAFAERFAECERALAEWTDWSLREAVTAEDPGALDRVDVVQPALFAVMVSLAALWRSSGVEPAAVIGHSQGEIAAAVVSGALSLADGARVVALRSRAIAEHLAGPGGMLSVGASVERVEEWIARDGVAVAVAAVNSPASVVVSGDGAALDAWASTLDAQGVRVRRIAVDYASHSPAVEGIREQVLAAADGVRPQASAVPFFSTVTGDWLDTTGMDAGYWYDNLRGRVRFADATRALIEQGHRAFVEVSPHPVLAMGVEQTGEAAGAAVTVVGSLRRDDGGPARMLTAAGELFAAGARVDWAGLFPRPCAPVDLPTYPFQRQRYWLETAAAAADVASAGLSAAAHPMLGAVVELVDSDGLLFTGRLSRATHPWLADHAVDGTVILPGTAYLELAAHAGEHAGARRVEELAIEAPLLLPEKGAVTVQVWVGGADPAGRRRVTVNSRAEGSGRDWTRHADGVLTAGPGGRHSAAEDLAQWPPAGAQALPVEDVYEHFAANGFRYGPAFQGLRALWRRGAETFAEVVLPEAARAGADAFGVHPALMDAALHAFPFTDLPGVDDGLLPFAWTGARLHRGGATRVRVRVRPVGDDAVALLVADADGRPVVTVDALVLRPLAAGGIGRARVEQRDSLHAVRWLPGRAGTVTGASAGTVAGTWAVLGTATGEFGAGLDAAGVAAAEHGDLDALVAELDGGAPAPRVVLALADDTKASEGTEPERVRSAVRQALATMQRWLADARFAGSTLVFTTYGGVAALDADPAPDPAQAAVWGLVRSAQAEHPDRFALLDVDGAARSYRRLPAALATGEPQVALRSGEPHHPRLTRLPVTGDGGAGQWGGGGTVLITGGTGTLGALLARHLVTARGVRDLVLASRSGPAAEGADALAAELGAAGASVRVVACDLADRAAVAALLADISDPTADPTAGPLTAVVHATGLLDDGVLDGLTGEQVDRVLRAKVDTAAHLDELTRGLDLAEFVLFSSFSGTFGSAGQANYAAANAALDALAQRRRASGLPAVSLAWGLWAELSGMTGKLDGALMRRMAREGVIALGTAEALELFDVATALDVAVVLPTRLDLAALRAQPGGVRPLFQALVAGGGRREAAADGVESDAAGELRRGLAGLGAPERQRAVLELVLGEAAAVLGHRDTQAIGADRGLLQSGFDSLTAVELRNRLAARTGLRLPVTLLFDHPTPAAMARFLHAELAEDTPEPASPLLAEIDQLESSLHQAQLAAGLDEATGARITERLQALLAAWAQSARPDAEDLTGATDEEMFDLLGKRFGIS</sequence>
<evidence type="ECO:0000256" key="2">
    <source>
        <dbReference type="ARBA" id="ARBA00022553"/>
    </source>
</evidence>
<feature type="domain" description="PKS/mFAS DH" evidence="9">
    <location>
        <begin position="928"/>
        <end position="1225"/>
    </location>
</feature>
<dbReference type="PROSITE" id="PS52004">
    <property type="entry name" value="KS3_2"/>
    <property type="match status" value="3"/>
</dbReference>
<feature type="region of interest" description="N-terminal hotdog fold" evidence="5">
    <location>
        <begin position="928"/>
        <end position="1057"/>
    </location>
</feature>
<feature type="region of interest" description="Disordered" evidence="6">
    <location>
        <begin position="4874"/>
        <end position="4897"/>
    </location>
</feature>
<feature type="domain" description="Carrier" evidence="7">
    <location>
        <begin position="5196"/>
        <end position="5271"/>
    </location>
</feature>
<dbReference type="InterPro" id="IPR036736">
    <property type="entry name" value="ACP-like_sf"/>
</dbReference>
<dbReference type="SMART" id="SM00822">
    <property type="entry name" value="PKS_KR"/>
    <property type="match status" value="3"/>
</dbReference>
<feature type="domain" description="Carrier" evidence="7">
    <location>
        <begin position="1683"/>
        <end position="1761"/>
    </location>
</feature>
<feature type="region of interest" description="C-terminal hotdog fold" evidence="5">
    <location>
        <begin position="4552"/>
        <end position="4690"/>
    </location>
</feature>
<dbReference type="Gene3D" id="3.40.366.10">
    <property type="entry name" value="Malonyl-Coenzyme A Acyl Carrier Protein, domain 2"/>
    <property type="match status" value="3"/>
</dbReference>
<reference evidence="11" key="1">
    <citation type="journal article" date="2019" name="Int. J. Syst. Evol. Microbiol.">
        <title>The Global Catalogue of Microorganisms (GCM) 10K type strain sequencing project: providing services to taxonomists for standard genome sequencing and annotation.</title>
        <authorList>
            <consortium name="The Broad Institute Genomics Platform"/>
            <consortium name="The Broad Institute Genome Sequencing Center for Infectious Disease"/>
            <person name="Wu L."/>
            <person name="Ma J."/>
        </authorList>
    </citation>
    <scope>NUCLEOTIDE SEQUENCE [LARGE SCALE GENOMIC DNA]</scope>
    <source>
        <strain evidence="11">CCUG 59778</strain>
    </source>
</reference>
<evidence type="ECO:0000256" key="5">
    <source>
        <dbReference type="PROSITE-ProRule" id="PRU01363"/>
    </source>
</evidence>
<dbReference type="PROSITE" id="PS52019">
    <property type="entry name" value="PKS_MFAS_DH"/>
    <property type="match status" value="3"/>
</dbReference>
<proteinExistence type="predicted"/>
<feature type="region of interest" description="C-terminal hotdog fold" evidence="5">
    <location>
        <begin position="2797"/>
        <end position="2935"/>
    </location>
</feature>
<dbReference type="InterPro" id="IPR006162">
    <property type="entry name" value="Ppantetheine_attach_site"/>
</dbReference>
<feature type="region of interest" description="N-terminal hotdog fold" evidence="5">
    <location>
        <begin position="4414"/>
        <end position="4537"/>
    </location>
</feature>
<organism evidence="10 11">
    <name type="scientific">Actinokineospora guangxiensis</name>
    <dbReference type="NCBI Taxonomy" id="1490288"/>
    <lineage>
        <taxon>Bacteria</taxon>
        <taxon>Bacillati</taxon>
        <taxon>Actinomycetota</taxon>
        <taxon>Actinomycetes</taxon>
        <taxon>Pseudonocardiales</taxon>
        <taxon>Pseudonocardiaceae</taxon>
        <taxon>Actinokineospora</taxon>
    </lineage>
</organism>
<dbReference type="CDD" id="cd08956">
    <property type="entry name" value="KR_3_FAS_SDR_x"/>
    <property type="match status" value="3"/>
</dbReference>
<dbReference type="InterPro" id="IPR020806">
    <property type="entry name" value="PKS_PP-bd"/>
</dbReference>
<dbReference type="CDD" id="cd00833">
    <property type="entry name" value="PKS"/>
    <property type="match status" value="3"/>
</dbReference>
<dbReference type="PANTHER" id="PTHR43775">
    <property type="entry name" value="FATTY ACID SYNTHASE"/>
    <property type="match status" value="1"/>
</dbReference>
<dbReference type="Gene3D" id="3.40.50.720">
    <property type="entry name" value="NAD(P)-binding Rossmann-like Domain"/>
    <property type="match status" value="3"/>
</dbReference>
<feature type="compositionally biased region" description="Low complexity" evidence="6">
    <location>
        <begin position="1056"/>
        <end position="1079"/>
    </location>
</feature>
<evidence type="ECO:0000313" key="10">
    <source>
        <dbReference type="EMBL" id="MFC5285714.1"/>
    </source>
</evidence>
<dbReference type="Pfam" id="PF00698">
    <property type="entry name" value="Acyl_transf_1"/>
    <property type="match status" value="3"/>
</dbReference>
<feature type="domain" description="Ketosynthase family 3 (KS3)" evidence="8">
    <location>
        <begin position="3517"/>
        <end position="3941"/>
    </location>
</feature>
<dbReference type="SUPFAM" id="SSF51735">
    <property type="entry name" value="NAD(P)-binding Rossmann-fold domains"/>
    <property type="match status" value="6"/>
</dbReference>
<dbReference type="InterPro" id="IPR014043">
    <property type="entry name" value="Acyl_transferase_dom"/>
</dbReference>
<name>A0ABW0EEE0_9PSEU</name>
<feature type="active site" description="Proton acceptor; for dehydratase activity" evidence="5">
    <location>
        <position position="4446"/>
    </location>
</feature>
<dbReference type="InterPro" id="IPR020807">
    <property type="entry name" value="PKS_DH"/>
</dbReference>
<feature type="domain" description="PKS/mFAS DH" evidence="9">
    <location>
        <begin position="2667"/>
        <end position="2935"/>
    </location>
</feature>
<evidence type="ECO:0000256" key="6">
    <source>
        <dbReference type="SAM" id="MobiDB-lite"/>
    </source>
</evidence>
<keyword evidence="4" id="KW-0012">Acyltransferase</keyword>
<dbReference type="Pfam" id="PF00550">
    <property type="entry name" value="PP-binding"/>
    <property type="match status" value="3"/>
</dbReference>
<dbReference type="InterPro" id="IPR055123">
    <property type="entry name" value="SpnB-like_Rossmann"/>
</dbReference>
<dbReference type="InterPro" id="IPR001227">
    <property type="entry name" value="Ac_transferase_dom_sf"/>
</dbReference>
<evidence type="ECO:0000259" key="8">
    <source>
        <dbReference type="PROSITE" id="PS52004"/>
    </source>
</evidence>
<feature type="domain" description="PKS/mFAS DH" evidence="9">
    <location>
        <begin position="4414"/>
        <end position="4690"/>
    </location>
</feature>
<keyword evidence="2" id="KW-0597">Phosphoprotein</keyword>
<feature type="region of interest" description="Disordered" evidence="6">
    <location>
        <begin position="4510"/>
        <end position="4540"/>
    </location>
</feature>
<dbReference type="SMART" id="SM00827">
    <property type="entry name" value="PKS_AT"/>
    <property type="match status" value="3"/>
</dbReference>
<evidence type="ECO:0000259" key="7">
    <source>
        <dbReference type="PROSITE" id="PS50075"/>
    </source>
</evidence>
<keyword evidence="11" id="KW-1185">Reference proteome</keyword>
<dbReference type="InterPro" id="IPR014031">
    <property type="entry name" value="Ketoacyl_synth_C"/>
</dbReference>
<dbReference type="InterPro" id="IPR049552">
    <property type="entry name" value="PKS_DH_N"/>
</dbReference>
<dbReference type="EMBL" id="JBHSKF010000001">
    <property type="protein sequence ID" value="MFC5285714.1"/>
    <property type="molecule type" value="Genomic_DNA"/>
</dbReference>
<feature type="compositionally biased region" description="Basic and acidic residues" evidence="6">
    <location>
        <begin position="4517"/>
        <end position="4527"/>
    </location>
</feature>
<dbReference type="InterPro" id="IPR036291">
    <property type="entry name" value="NAD(P)-bd_dom_sf"/>
</dbReference>
<dbReference type="PANTHER" id="PTHR43775:SF51">
    <property type="entry name" value="INACTIVE PHENOLPHTHIOCEROL SYNTHESIS POLYKETIDE SYNTHASE TYPE I PKS1-RELATED"/>
    <property type="match status" value="1"/>
</dbReference>
<feature type="active site" description="Proton acceptor; for dehydratase activity" evidence="5">
    <location>
        <position position="2699"/>
    </location>
</feature>
<dbReference type="PROSITE" id="PS00012">
    <property type="entry name" value="PHOSPHOPANTETHEINE"/>
    <property type="match status" value="3"/>
</dbReference>
<dbReference type="Gene3D" id="3.40.47.10">
    <property type="match status" value="3"/>
</dbReference>
<dbReference type="Pfam" id="PF21089">
    <property type="entry name" value="PKS_DH_N"/>
    <property type="match status" value="3"/>
</dbReference>
<feature type="region of interest" description="N-terminal hotdog fold" evidence="5">
    <location>
        <begin position="2667"/>
        <end position="2785"/>
    </location>
</feature>
<dbReference type="Gene3D" id="3.10.129.110">
    <property type="entry name" value="Polyketide synthase dehydratase"/>
    <property type="match status" value="3"/>
</dbReference>
<dbReference type="RefSeq" id="WP_378242907.1">
    <property type="nucleotide sequence ID" value="NZ_JBHSKF010000001.1"/>
</dbReference>
<dbReference type="InterPro" id="IPR050091">
    <property type="entry name" value="PKS_NRPS_Biosynth_Enz"/>
</dbReference>
<feature type="domain" description="Ketosynthase family 3 (KS3)" evidence="8">
    <location>
        <begin position="33"/>
        <end position="458"/>
    </location>
</feature>
<dbReference type="InterPro" id="IPR018201">
    <property type="entry name" value="Ketoacyl_synth_AS"/>
</dbReference>
<feature type="active site" description="Proton donor; for dehydratase activity" evidence="5">
    <location>
        <position position="1145"/>
    </location>
</feature>
<dbReference type="InterPro" id="IPR020841">
    <property type="entry name" value="PKS_Beta-ketoAc_synthase_dom"/>
</dbReference>
<dbReference type="Pfam" id="PF14765">
    <property type="entry name" value="PS-DH"/>
    <property type="match status" value="3"/>
</dbReference>
<dbReference type="SMART" id="SM00823">
    <property type="entry name" value="PKS_PP"/>
    <property type="match status" value="3"/>
</dbReference>
<accession>A0ABW0EEE0</accession>
<dbReference type="Gene3D" id="1.10.1200.10">
    <property type="entry name" value="ACP-like"/>
    <property type="match status" value="3"/>
</dbReference>
<feature type="region of interest" description="C-terminal hotdog fold" evidence="5">
    <location>
        <begin position="1084"/>
        <end position="1225"/>
    </location>
</feature>
<protein>
    <submittedName>
        <fullName evidence="10">Type I polyketide synthase</fullName>
    </submittedName>
</protein>
<comment type="caution">
    <text evidence="10">The sequence shown here is derived from an EMBL/GenBank/DDBJ whole genome shotgun (WGS) entry which is preliminary data.</text>
</comment>
<dbReference type="InterPro" id="IPR049551">
    <property type="entry name" value="PKS_DH_C"/>
</dbReference>
<dbReference type="SMART" id="SM00826">
    <property type="entry name" value="PKS_DH"/>
    <property type="match status" value="3"/>
</dbReference>
<dbReference type="PROSITE" id="PS00606">
    <property type="entry name" value="KS3_1"/>
    <property type="match status" value="2"/>
</dbReference>
<feature type="active site" description="Proton donor; for dehydratase activity" evidence="5">
    <location>
        <position position="4613"/>
    </location>
</feature>
<dbReference type="SUPFAM" id="SSF53901">
    <property type="entry name" value="Thiolase-like"/>
    <property type="match status" value="3"/>
</dbReference>
<dbReference type="Pfam" id="PF08659">
    <property type="entry name" value="KR"/>
    <property type="match status" value="3"/>
</dbReference>
<dbReference type="Proteomes" id="UP001596157">
    <property type="component" value="Unassembled WGS sequence"/>
</dbReference>
<dbReference type="InterPro" id="IPR009081">
    <property type="entry name" value="PP-bd_ACP"/>
</dbReference>
<dbReference type="Pfam" id="PF00109">
    <property type="entry name" value="ketoacyl-synt"/>
    <property type="match status" value="3"/>
</dbReference>
<feature type="domain" description="Carrier" evidence="7">
    <location>
        <begin position="3424"/>
        <end position="3499"/>
    </location>
</feature>
<dbReference type="InterPro" id="IPR042104">
    <property type="entry name" value="PKS_dehydratase_sf"/>
</dbReference>
<dbReference type="InterPro" id="IPR049900">
    <property type="entry name" value="PKS_mFAS_DH"/>
</dbReference>
<dbReference type="Gene3D" id="3.30.70.3290">
    <property type="match status" value="3"/>
</dbReference>
<dbReference type="SMART" id="SM00825">
    <property type="entry name" value="PKS_KS"/>
    <property type="match status" value="3"/>
</dbReference>
<feature type="region of interest" description="Disordered" evidence="6">
    <location>
        <begin position="1054"/>
        <end position="1081"/>
    </location>
</feature>
<dbReference type="InterPro" id="IPR013968">
    <property type="entry name" value="PKS_KR"/>
</dbReference>
<dbReference type="SUPFAM" id="SSF52151">
    <property type="entry name" value="FabD/lysophospholipase-like"/>
    <property type="match status" value="3"/>
</dbReference>
<evidence type="ECO:0000256" key="1">
    <source>
        <dbReference type="ARBA" id="ARBA00022450"/>
    </source>
</evidence>
<keyword evidence="1" id="KW-0596">Phosphopantetheine</keyword>
<dbReference type="InterPro" id="IPR057326">
    <property type="entry name" value="KR_dom"/>
</dbReference>
<dbReference type="InterPro" id="IPR016036">
    <property type="entry name" value="Malonyl_transacylase_ACP-bd"/>
</dbReference>
<dbReference type="Pfam" id="PF16197">
    <property type="entry name" value="KAsynt_C_assoc"/>
    <property type="match status" value="3"/>
</dbReference>
<evidence type="ECO:0000259" key="9">
    <source>
        <dbReference type="PROSITE" id="PS52019"/>
    </source>
</evidence>